<reference evidence="6 7" key="1">
    <citation type="submission" date="2019-10" db="EMBL/GenBank/DDBJ databases">
        <title>Whole genome shotgun sequence of Acrocarpospora macrocephala NBRC 16266.</title>
        <authorList>
            <person name="Ichikawa N."/>
            <person name="Kimura A."/>
            <person name="Kitahashi Y."/>
            <person name="Komaki H."/>
            <person name="Oguchi A."/>
        </authorList>
    </citation>
    <scope>NUCLEOTIDE SEQUENCE [LARGE SCALE GENOMIC DNA]</scope>
    <source>
        <strain evidence="6 7">NBRC 16266</strain>
    </source>
</reference>
<dbReference type="InterPro" id="IPR018391">
    <property type="entry name" value="PQQ_b-propeller_rpt"/>
</dbReference>
<keyword evidence="7" id="KW-1185">Reference proteome</keyword>
<dbReference type="GO" id="GO:0016491">
    <property type="term" value="F:oxidoreductase activity"/>
    <property type="evidence" value="ECO:0007669"/>
    <property type="project" value="UniProtKB-KW"/>
</dbReference>
<dbReference type="Proteomes" id="UP000331127">
    <property type="component" value="Unassembled WGS sequence"/>
</dbReference>
<dbReference type="Gene3D" id="2.130.10.10">
    <property type="entry name" value="YVTN repeat-like/Quinoprotein amine dehydrogenase"/>
    <property type="match status" value="1"/>
</dbReference>
<evidence type="ECO:0000313" key="6">
    <source>
        <dbReference type="EMBL" id="GES13208.1"/>
    </source>
</evidence>
<dbReference type="SMART" id="SM00564">
    <property type="entry name" value="PQQ"/>
    <property type="match status" value="6"/>
</dbReference>
<name>A0A5M3X4X8_9ACTN</name>
<dbReference type="AlphaFoldDB" id="A0A5M3X4X8"/>
<feature type="domain" description="Pyrrolo-quinoline quinone repeat" evidence="5">
    <location>
        <begin position="84"/>
        <end position="308"/>
    </location>
</feature>
<evidence type="ECO:0000256" key="4">
    <source>
        <dbReference type="SAM" id="SignalP"/>
    </source>
</evidence>
<dbReference type="InterPro" id="IPR011047">
    <property type="entry name" value="Quinoprotein_ADH-like_sf"/>
</dbReference>
<comment type="similarity">
    <text evidence="2">Belongs to the bacterial PQQ dehydrogenase family.</text>
</comment>
<feature type="signal peptide" evidence="4">
    <location>
        <begin position="1"/>
        <end position="33"/>
    </location>
</feature>
<feature type="domain" description="Pyrrolo-quinoline quinone repeat" evidence="5">
    <location>
        <begin position="424"/>
        <end position="499"/>
    </location>
</feature>
<dbReference type="PANTHER" id="PTHR32303">
    <property type="entry name" value="QUINOPROTEIN ALCOHOL DEHYDROGENASE (CYTOCHROME C)"/>
    <property type="match status" value="1"/>
</dbReference>
<evidence type="ECO:0000256" key="2">
    <source>
        <dbReference type="ARBA" id="ARBA00008156"/>
    </source>
</evidence>
<comment type="cofactor">
    <cofactor evidence="1">
        <name>pyrroloquinoline quinone</name>
        <dbReference type="ChEBI" id="CHEBI:58442"/>
    </cofactor>
</comment>
<evidence type="ECO:0000256" key="3">
    <source>
        <dbReference type="ARBA" id="ARBA00023002"/>
    </source>
</evidence>
<evidence type="ECO:0000313" key="7">
    <source>
        <dbReference type="Proteomes" id="UP000331127"/>
    </source>
</evidence>
<dbReference type="PANTHER" id="PTHR32303:SF10">
    <property type="entry name" value="OUTER MEMBRANE PROTEIN ASSEMBLY FACTOR BAMB"/>
    <property type="match status" value="1"/>
</dbReference>
<dbReference type="SUPFAM" id="SSF50998">
    <property type="entry name" value="Quinoprotein alcohol dehydrogenase-like"/>
    <property type="match status" value="2"/>
</dbReference>
<dbReference type="Gene3D" id="2.140.10.10">
    <property type="entry name" value="Quinoprotein alcohol dehydrogenase-like superfamily"/>
    <property type="match status" value="1"/>
</dbReference>
<evidence type="ECO:0000259" key="5">
    <source>
        <dbReference type="Pfam" id="PF13360"/>
    </source>
</evidence>
<dbReference type="EMBL" id="BLAE01000044">
    <property type="protein sequence ID" value="GES13208.1"/>
    <property type="molecule type" value="Genomic_DNA"/>
</dbReference>
<dbReference type="InterPro" id="IPR015943">
    <property type="entry name" value="WD40/YVTN_repeat-like_dom_sf"/>
</dbReference>
<evidence type="ECO:0000256" key="1">
    <source>
        <dbReference type="ARBA" id="ARBA00001931"/>
    </source>
</evidence>
<sequence length="523" mass="54828">MPKRSNLFGVLTIATVLTTGAIDLGVAATSASAATDNDQQNSTDWTSAGQNAYNTRNAAAEHILNSRNVKNLKPRWVYTAAGFISATPTVVRGMVYVPDWGGKLSAVSAATGKALWSNPVSMYSSVAGDISRTSPAYARGRLVFGSGVITTSSVEGAYIMAAEAATGAPLWRTKVDQHPDAIITSSPVIDRRSGVAYVGVSSKAELHEPPYTFRGSIVALRVSDGQVLWKTPTIAANLPAGYTGGAVWSSTPVVDRQTGLLYVSTGNNYTVPDGVCTSPDETGCTPPSPDNHVDAILALNLRTGRIVWSRHTLSADSWTLPIPDGPDYDFGSGPNLYTTVVKGRRTRLLGAGQKSGVYWALDPATGKVVWQTQVGPGSILGGIQWGSATDGKRVYVAITNLDRKPTVITSVTGKKTTVTSGFFSALDAATGKILWQTADPRNNLDMGFVSSANGVVYAGSVSGDMYALDGATGIVKWSFASGGSVVGGAAVVNGSVYWGSGYYPPALPNNKLYAFSLERDCTD</sequence>
<keyword evidence="4" id="KW-0732">Signal</keyword>
<gene>
    <name evidence="6" type="ORF">Amac_068050</name>
</gene>
<protein>
    <submittedName>
        <fullName evidence="6">Polyvinylalcohol dehydrogenase</fullName>
    </submittedName>
</protein>
<organism evidence="6 7">
    <name type="scientific">Acrocarpospora macrocephala</name>
    <dbReference type="NCBI Taxonomy" id="150177"/>
    <lineage>
        <taxon>Bacteria</taxon>
        <taxon>Bacillati</taxon>
        <taxon>Actinomycetota</taxon>
        <taxon>Actinomycetes</taxon>
        <taxon>Streptosporangiales</taxon>
        <taxon>Streptosporangiaceae</taxon>
        <taxon>Acrocarpospora</taxon>
    </lineage>
</organism>
<proteinExistence type="inferred from homology"/>
<feature type="chain" id="PRO_5024438532" evidence="4">
    <location>
        <begin position="34"/>
        <end position="523"/>
    </location>
</feature>
<dbReference type="Pfam" id="PF13360">
    <property type="entry name" value="PQQ_2"/>
    <property type="match status" value="2"/>
</dbReference>
<comment type="caution">
    <text evidence="6">The sequence shown here is derived from an EMBL/GenBank/DDBJ whole genome shotgun (WGS) entry which is preliminary data.</text>
</comment>
<accession>A0A5M3X4X8</accession>
<keyword evidence="3" id="KW-0560">Oxidoreductase</keyword>
<dbReference type="InterPro" id="IPR002372">
    <property type="entry name" value="PQQ_rpt_dom"/>
</dbReference>